<dbReference type="GO" id="GO:0015221">
    <property type="term" value="F:lipopolysaccharide transmembrane transporter activity"/>
    <property type="evidence" value="ECO:0007669"/>
    <property type="project" value="InterPro"/>
</dbReference>
<protein>
    <submittedName>
        <fullName evidence="2">LPS export ABC transporter periplasmic protein LptC</fullName>
    </submittedName>
</protein>
<reference evidence="2" key="1">
    <citation type="journal article" date="2021" name="PeerJ">
        <title>Extensive microbial diversity within the chicken gut microbiome revealed by metagenomics and culture.</title>
        <authorList>
            <person name="Gilroy R."/>
            <person name="Ravi A."/>
            <person name="Getino M."/>
            <person name="Pursley I."/>
            <person name="Horton D.L."/>
            <person name="Alikhan N.F."/>
            <person name="Baker D."/>
            <person name="Gharbi K."/>
            <person name="Hall N."/>
            <person name="Watson M."/>
            <person name="Adriaenssens E.M."/>
            <person name="Foster-Nyarko E."/>
            <person name="Jarju S."/>
            <person name="Secka A."/>
            <person name="Antonio M."/>
            <person name="Oren A."/>
            <person name="Chaudhuri R.R."/>
            <person name="La Ragione R."/>
            <person name="Hildebrand F."/>
            <person name="Pallen M.J."/>
        </authorList>
    </citation>
    <scope>NUCLEOTIDE SEQUENCE</scope>
    <source>
        <strain evidence="2">ChiHjej12B11-16260</strain>
    </source>
</reference>
<dbReference type="Proteomes" id="UP000824246">
    <property type="component" value="Unassembled WGS sequence"/>
</dbReference>
<dbReference type="EMBL" id="DXFB01000170">
    <property type="protein sequence ID" value="HIX45893.1"/>
    <property type="molecule type" value="Genomic_DNA"/>
</dbReference>
<evidence type="ECO:0000313" key="3">
    <source>
        <dbReference type="Proteomes" id="UP000824246"/>
    </source>
</evidence>
<dbReference type="PROSITE" id="PS51257">
    <property type="entry name" value="PROKAR_LIPOPROTEIN"/>
    <property type="match status" value="1"/>
</dbReference>
<dbReference type="GO" id="GO:0005886">
    <property type="term" value="C:plasma membrane"/>
    <property type="evidence" value="ECO:0007669"/>
    <property type="project" value="InterPro"/>
</dbReference>
<evidence type="ECO:0000256" key="1">
    <source>
        <dbReference type="SAM" id="SignalP"/>
    </source>
</evidence>
<keyword evidence="1" id="KW-0732">Signal</keyword>
<comment type="caution">
    <text evidence="2">The sequence shown here is derived from an EMBL/GenBank/DDBJ whole genome shotgun (WGS) entry which is preliminary data.</text>
</comment>
<sequence>MYKTHIVVASRRLPLWAMMASILFAMACNKPKTEVAQGYENVDSLPTLYTRDVLSLISDSGITRYRIEAPTWYMYDNAEEPYWYFPDGIKVERFDTLFQTEALVLSDTAIYYEDRQLWQLDRNVHIENFEGRIFDTQQLFWDQRRRTIYSDSAIRITTDEEVIEGVGFVSNEQLTKYSILRTSGIFTVERDSAAVADTAATADADTLTSPSLQ</sequence>
<name>A0A9D2AQ81_9BACT</name>
<dbReference type="Pfam" id="PF06835">
    <property type="entry name" value="LptC"/>
    <property type="match status" value="1"/>
</dbReference>
<reference evidence="2" key="2">
    <citation type="submission" date="2021-04" db="EMBL/GenBank/DDBJ databases">
        <authorList>
            <person name="Gilroy R."/>
        </authorList>
    </citation>
    <scope>NUCLEOTIDE SEQUENCE</scope>
    <source>
        <strain evidence="2">ChiHjej12B11-16260</strain>
    </source>
</reference>
<gene>
    <name evidence="2" type="primary">lptC</name>
    <name evidence="2" type="ORF">H9982_06695</name>
</gene>
<dbReference type="AlphaFoldDB" id="A0A9D2AQ81"/>
<dbReference type="InterPro" id="IPR010664">
    <property type="entry name" value="LipoPS_assembly_LptC-rel"/>
</dbReference>
<evidence type="ECO:0000313" key="2">
    <source>
        <dbReference type="EMBL" id="HIX45893.1"/>
    </source>
</evidence>
<feature type="chain" id="PRO_5039081605" evidence="1">
    <location>
        <begin position="28"/>
        <end position="213"/>
    </location>
</feature>
<dbReference type="Gene3D" id="2.60.450.10">
    <property type="entry name" value="Lipopolysaccharide (LPS) transport protein A like domain"/>
    <property type="match status" value="1"/>
</dbReference>
<accession>A0A9D2AQ81</accession>
<dbReference type="InterPro" id="IPR026265">
    <property type="entry name" value="LptC"/>
</dbReference>
<dbReference type="NCBIfam" id="TIGR04409">
    <property type="entry name" value="LptC_YrbK"/>
    <property type="match status" value="1"/>
</dbReference>
<proteinExistence type="predicted"/>
<organism evidence="2 3">
    <name type="scientific">Candidatus Barnesiella excrementipullorum</name>
    <dbReference type="NCBI Taxonomy" id="2838479"/>
    <lineage>
        <taxon>Bacteria</taxon>
        <taxon>Pseudomonadati</taxon>
        <taxon>Bacteroidota</taxon>
        <taxon>Bacteroidia</taxon>
        <taxon>Bacteroidales</taxon>
        <taxon>Barnesiellaceae</taxon>
        <taxon>Barnesiella</taxon>
    </lineage>
</organism>
<feature type="signal peptide" evidence="1">
    <location>
        <begin position="1"/>
        <end position="27"/>
    </location>
</feature>